<protein>
    <submittedName>
        <fullName evidence="1">Uncharacterized protein</fullName>
    </submittedName>
</protein>
<dbReference type="InParanoid" id="S8DNJ8"/>
<dbReference type="HOGENOM" id="CLU_871656_0_0_1"/>
<accession>S8DNJ8</accession>
<dbReference type="OrthoDB" id="2322499at2759"/>
<keyword evidence="2" id="KW-1185">Reference proteome</keyword>
<dbReference type="EMBL" id="KE504219">
    <property type="protein sequence ID" value="EPS94946.1"/>
    <property type="molecule type" value="Genomic_DNA"/>
</dbReference>
<evidence type="ECO:0000313" key="1">
    <source>
        <dbReference type="EMBL" id="EPS94946.1"/>
    </source>
</evidence>
<name>S8DNJ8_FOMSC</name>
<organism evidence="1 2">
    <name type="scientific">Fomitopsis schrenkii</name>
    <name type="common">Brown rot fungus</name>
    <dbReference type="NCBI Taxonomy" id="2126942"/>
    <lineage>
        <taxon>Eukaryota</taxon>
        <taxon>Fungi</taxon>
        <taxon>Dikarya</taxon>
        <taxon>Basidiomycota</taxon>
        <taxon>Agaricomycotina</taxon>
        <taxon>Agaricomycetes</taxon>
        <taxon>Polyporales</taxon>
        <taxon>Fomitopsis</taxon>
    </lineage>
</organism>
<dbReference type="STRING" id="743788.S8DNJ8"/>
<evidence type="ECO:0000313" key="2">
    <source>
        <dbReference type="Proteomes" id="UP000015241"/>
    </source>
</evidence>
<dbReference type="AlphaFoldDB" id="S8DNJ8"/>
<reference evidence="1 2" key="1">
    <citation type="journal article" date="2012" name="Science">
        <title>The Paleozoic origin of enzymatic lignin decomposition reconstructed from 31 fungal genomes.</title>
        <authorList>
            <person name="Floudas D."/>
            <person name="Binder M."/>
            <person name="Riley R."/>
            <person name="Barry K."/>
            <person name="Blanchette R.A."/>
            <person name="Henrissat B."/>
            <person name="Martinez A.T."/>
            <person name="Otillar R."/>
            <person name="Spatafora J.W."/>
            <person name="Yadav J.S."/>
            <person name="Aerts A."/>
            <person name="Benoit I."/>
            <person name="Boyd A."/>
            <person name="Carlson A."/>
            <person name="Copeland A."/>
            <person name="Coutinho P.M."/>
            <person name="de Vries R.P."/>
            <person name="Ferreira P."/>
            <person name="Findley K."/>
            <person name="Foster B."/>
            <person name="Gaskell J."/>
            <person name="Glotzer D."/>
            <person name="Gorecki P."/>
            <person name="Heitman J."/>
            <person name="Hesse C."/>
            <person name="Hori C."/>
            <person name="Igarashi K."/>
            <person name="Jurgens J.A."/>
            <person name="Kallen N."/>
            <person name="Kersten P."/>
            <person name="Kohler A."/>
            <person name="Kuees U."/>
            <person name="Kumar T.K.A."/>
            <person name="Kuo A."/>
            <person name="LaButti K."/>
            <person name="Larrondo L.F."/>
            <person name="Lindquist E."/>
            <person name="Ling A."/>
            <person name="Lombard V."/>
            <person name="Lucas S."/>
            <person name="Lundell T."/>
            <person name="Martin R."/>
            <person name="McLaughlin D.J."/>
            <person name="Morgenstern I."/>
            <person name="Morin E."/>
            <person name="Murat C."/>
            <person name="Nagy L.G."/>
            <person name="Nolan M."/>
            <person name="Ohm R.A."/>
            <person name="Patyshakuliyeva A."/>
            <person name="Rokas A."/>
            <person name="Ruiz-Duenas F.J."/>
            <person name="Sabat G."/>
            <person name="Salamov A."/>
            <person name="Samejima M."/>
            <person name="Schmutz J."/>
            <person name="Slot J.C."/>
            <person name="St John F."/>
            <person name="Stenlid J."/>
            <person name="Sun H."/>
            <person name="Sun S."/>
            <person name="Syed K."/>
            <person name="Tsang A."/>
            <person name="Wiebenga A."/>
            <person name="Young D."/>
            <person name="Pisabarro A."/>
            <person name="Eastwood D.C."/>
            <person name="Martin F."/>
            <person name="Cullen D."/>
            <person name="Grigoriev I.V."/>
            <person name="Hibbett D.S."/>
        </authorList>
    </citation>
    <scope>NUCLEOTIDE SEQUENCE</scope>
    <source>
        <strain evidence="2">FP-58527</strain>
    </source>
</reference>
<sequence length="319" mass="36131">MRERLETFRDMVHKKRGAVGYDELTEPLPKFVDYAMWPHVWLNLDTPTDKSEAREFDVGALEGLVDWLATFDAQWIGYKQANLARLLKESVEFTRGGTGDGRSEEMTAKDLLSLAIAVFICSECGECMHSDDAIAHRCNRYCDWSIQELRSRAPYDLYSIEVNDMVGGKHHCHGTLFEVPDIIVTLLGTAMRACGMDPMTTTAEEMRAMNVRDGIRNASVPLDIAVLSEDADPHLIRLAVEAEQNALTKCEGELLEVHSKYWCCRLCDNKSRCLSHDEIVTHLAHQHDKSNLTDDQVRKLTFFHPDVKFVLAKSSIIQV</sequence>
<proteinExistence type="predicted"/>
<gene>
    <name evidence="1" type="ORF">FOMPIDRAFT_1054635</name>
</gene>
<dbReference type="Proteomes" id="UP000015241">
    <property type="component" value="Unassembled WGS sequence"/>
</dbReference>